<feature type="transmembrane region" description="Helical" evidence="5">
    <location>
        <begin position="209"/>
        <end position="230"/>
    </location>
</feature>
<dbReference type="SUPFAM" id="SSF103481">
    <property type="entry name" value="Multidrug resistance efflux transporter EmrE"/>
    <property type="match status" value="2"/>
</dbReference>
<dbReference type="GO" id="GO:0016020">
    <property type="term" value="C:membrane"/>
    <property type="evidence" value="ECO:0007669"/>
    <property type="project" value="UniProtKB-SubCell"/>
</dbReference>
<feature type="transmembrane region" description="Helical" evidence="5">
    <location>
        <begin position="184"/>
        <end position="203"/>
    </location>
</feature>
<feature type="transmembrane region" description="Helical" evidence="5">
    <location>
        <begin position="153"/>
        <end position="172"/>
    </location>
</feature>
<keyword evidence="3 5" id="KW-1133">Transmembrane helix</keyword>
<evidence type="ECO:0000256" key="3">
    <source>
        <dbReference type="ARBA" id="ARBA00022989"/>
    </source>
</evidence>
<dbReference type="PANTHER" id="PTHR32322">
    <property type="entry name" value="INNER MEMBRANE TRANSPORTER"/>
    <property type="match status" value="1"/>
</dbReference>
<evidence type="ECO:0000256" key="1">
    <source>
        <dbReference type="ARBA" id="ARBA00004141"/>
    </source>
</evidence>
<gene>
    <name evidence="7" type="ORF">HNQ58_001944</name>
</gene>
<dbReference type="Proteomes" id="UP000519004">
    <property type="component" value="Unassembled WGS sequence"/>
</dbReference>
<dbReference type="Pfam" id="PF00892">
    <property type="entry name" value="EamA"/>
    <property type="match status" value="2"/>
</dbReference>
<dbReference type="EMBL" id="JACHHX010000013">
    <property type="protein sequence ID" value="MBB5016034.1"/>
    <property type="molecule type" value="Genomic_DNA"/>
</dbReference>
<dbReference type="InterPro" id="IPR000620">
    <property type="entry name" value="EamA_dom"/>
</dbReference>
<evidence type="ECO:0000313" key="7">
    <source>
        <dbReference type="EMBL" id="MBB5016034.1"/>
    </source>
</evidence>
<evidence type="ECO:0000256" key="2">
    <source>
        <dbReference type="ARBA" id="ARBA00022692"/>
    </source>
</evidence>
<evidence type="ECO:0000259" key="6">
    <source>
        <dbReference type="Pfam" id="PF00892"/>
    </source>
</evidence>
<protein>
    <submittedName>
        <fullName evidence="7">Drug/metabolite transporter (DMT)-like permease</fullName>
    </submittedName>
</protein>
<keyword evidence="4 5" id="KW-0472">Membrane</keyword>
<evidence type="ECO:0000256" key="5">
    <source>
        <dbReference type="SAM" id="Phobius"/>
    </source>
</evidence>
<feature type="transmembrane region" description="Helical" evidence="5">
    <location>
        <begin position="128"/>
        <end position="147"/>
    </location>
</feature>
<keyword evidence="2 5" id="KW-0812">Transmembrane</keyword>
<feature type="transmembrane region" description="Helical" evidence="5">
    <location>
        <begin position="265"/>
        <end position="285"/>
    </location>
</feature>
<feature type="domain" description="EamA" evidence="6">
    <location>
        <begin position="13"/>
        <end position="141"/>
    </location>
</feature>
<feature type="transmembrane region" description="Helical" evidence="5">
    <location>
        <begin position="242"/>
        <end position="259"/>
    </location>
</feature>
<keyword evidence="8" id="KW-1185">Reference proteome</keyword>
<proteinExistence type="predicted"/>
<organism evidence="7 8">
    <name type="scientific">Rehaibacterium terrae</name>
    <dbReference type="NCBI Taxonomy" id="1341696"/>
    <lineage>
        <taxon>Bacteria</taxon>
        <taxon>Pseudomonadati</taxon>
        <taxon>Pseudomonadota</taxon>
        <taxon>Gammaproteobacteria</taxon>
        <taxon>Lysobacterales</taxon>
        <taxon>Lysobacteraceae</taxon>
        <taxon>Rehaibacterium</taxon>
    </lineage>
</organism>
<comment type="subcellular location">
    <subcellularLocation>
        <location evidence="1">Membrane</location>
        <topology evidence="1">Multi-pass membrane protein</topology>
    </subcellularLocation>
</comment>
<evidence type="ECO:0000256" key="4">
    <source>
        <dbReference type="ARBA" id="ARBA00023136"/>
    </source>
</evidence>
<sequence>MTASLPPIRVLALTALALCAFAANSLLCRWALADPRIDAVSFTSVRLLTGALSLWLLLGWLGGERPPPRPGRRWLPAAMLFAYAIAFSLAYLSLSAGTGALILFGCVQLTMLLAGLRGGERPSPRQWTGLLLAFAGLAWLVAPGVTAPSPSGAALMAIAGIAWGVYSLLGRGAENPALTTARNFVRAVPFALAASLLALPHVSISPQGLLLATLSGALASGLGYIVWYAALPSLTATRAASVQLAVPVLTAVAGVALLGEPLTPRLIAAGGVILGGIALAVFGSAPQR</sequence>
<dbReference type="PANTHER" id="PTHR32322:SF9">
    <property type="entry name" value="AMINO-ACID METABOLITE EFFLUX PUMP-RELATED"/>
    <property type="match status" value="1"/>
</dbReference>
<feature type="domain" description="EamA" evidence="6">
    <location>
        <begin position="151"/>
        <end position="281"/>
    </location>
</feature>
<dbReference type="AlphaFoldDB" id="A0A7W7Y0T6"/>
<dbReference type="InterPro" id="IPR050638">
    <property type="entry name" value="AA-Vitamin_Transporters"/>
</dbReference>
<feature type="transmembrane region" description="Helical" evidence="5">
    <location>
        <begin position="43"/>
        <end position="62"/>
    </location>
</feature>
<name>A0A7W7Y0T6_9GAMM</name>
<evidence type="ECO:0000313" key="8">
    <source>
        <dbReference type="Proteomes" id="UP000519004"/>
    </source>
</evidence>
<dbReference type="RefSeq" id="WP_183948707.1">
    <property type="nucleotide sequence ID" value="NZ_JACHHX010000013.1"/>
</dbReference>
<comment type="caution">
    <text evidence="7">The sequence shown here is derived from an EMBL/GenBank/DDBJ whole genome shotgun (WGS) entry which is preliminary data.</text>
</comment>
<dbReference type="InterPro" id="IPR037185">
    <property type="entry name" value="EmrE-like"/>
</dbReference>
<accession>A0A7W7Y0T6</accession>
<reference evidence="7 8" key="1">
    <citation type="submission" date="2020-08" db="EMBL/GenBank/DDBJ databases">
        <title>Genomic Encyclopedia of Type Strains, Phase IV (KMG-IV): sequencing the most valuable type-strain genomes for metagenomic binning, comparative biology and taxonomic classification.</title>
        <authorList>
            <person name="Goeker M."/>
        </authorList>
    </citation>
    <scope>NUCLEOTIDE SEQUENCE [LARGE SCALE GENOMIC DNA]</scope>
    <source>
        <strain evidence="7 8">DSM 25897</strain>
    </source>
</reference>